<dbReference type="EMBL" id="MVIJ01000005">
    <property type="protein sequence ID" value="ORB75322.1"/>
    <property type="molecule type" value="Genomic_DNA"/>
</dbReference>
<evidence type="ECO:0000313" key="3">
    <source>
        <dbReference type="Proteomes" id="UP000192601"/>
    </source>
</evidence>
<protein>
    <recommendedName>
        <fullName evidence="4">PE domain-containing protein</fullName>
    </recommendedName>
</protein>
<accession>A0A1X0KL20</accession>
<gene>
    <name evidence="2" type="ORF">BST44_05135</name>
</gene>
<dbReference type="AlphaFoldDB" id="A0A1X0KL20"/>
<comment type="caution">
    <text evidence="2">The sequence shown here is derived from an EMBL/GenBank/DDBJ whole genome shotgun (WGS) entry which is preliminary data.</text>
</comment>
<name>A0A1X0KL20_MYCSC</name>
<evidence type="ECO:0000256" key="1">
    <source>
        <dbReference type="SAM" id="SignalP"/>
    </source>
</evidence>
<dbReference type="OrthoDB" id="4751121at2"/>
<keyword evidence="1" id="KW-0732">Signal</keyword>
<keyword evidence="3" id="KW-1185">Reference proteome</keyword>
<dbReference type="PROSITE" id="PS51257">
    <property type="entry name" value="PROKAR_LIPOPROTEIN"/>
    <property type="match status" value="1"/>
</dbReference>
<feature type="signal peptide" evidence="1">
    <location>
        <begin position="1"/>
        <end position="29"/>
    </location>
</feature>
<organism evidence="2 3">
    <name type="scientific">Mycobacterium scrofulaceum</name>
    <dbReference type="NCBI Taxonomy" id="1783"/>
    <lineage>
        <taxon>Bacteria</taxon>
        <taxon>Bacillati</taxon>
        <taxon>Actinomycetota</taxon>
        <taxon>Actinomycetes</taxon>
        <taxon>Mycobacteriales</taxon>
        <taxon>Mycobacteriaceae</taxon>
        <taxon>Mycobacterium</taxon>
    </lineage>
</organism>
<evidence type="ECO:0000313" key="2">
    <source>
        <dbReference type="EMBL" id="ORB75322.1"/>
    </source>
</evidence>
<sequence length="85" mass="8799">MATRWGAWVGDLHLSAPSAALGLSCQASAAAVLTAHIEVDAFMAALSAQVRARAAHVTEADSRYNATEVASAQEEAAVVPPQIRL</sequence>
<proteinExistence type="predicted"/>
<reference evidence="2 3" key="1">
    <citation type="submission" date="2017-02" db="EMBL/GenBank/DDBJ databases">
        <title>The new phylogeny of genus Mycobacterium.</title>
        <authorList>
            <person name="Tortoli E."/>
            <person name="Trovato A."/>
            <person name="Cirillo D.M."/>
        </authorList>
    </citation>
    <scope>NUCLEOTIDE SEQUENCE [LARGE SCALE GENOMIC DNA]</scope>
    <source>
        <strain evidence="2 3">DSM 43992</strain>
    </source>
</reference>
<evidence type="ECO:0008006" key="4">
    <source>
        <dbReference type="Google" id="ProtNLM"/>
    </source>
</evidence>
<feature type="chain" id="PRO_5038491749" description="PE domain-containing protein" evidence="1">
    <location>
        <begin position="30"/>
        <end position="85"/>
    </location>
</feature>
<dbReference type="Proteomes" id="UP000192601">
    <property type="component" value="Unassembled WGS sequence"/>
</dbReference>